<organism evidence="1 2">
    <name type="scientific">Ixodes persulcatus</name>
    <name type="common">Taiga tick</name>
    <dbReference type="NCBI Taxonomy" id="34615"/>
    <lineage>
        <taxon>Eukaryota</taxon>
        <taxon>Metazoa</taxon>
        <taxon>Ecdysozoa</taxon>
        <taxon>Arthropoda</taxon>
        <taxon>Chelicerata</taxon>
        <taxon>Arachnida</taxon>
        <taxon>Acari</taxon>
        <taxon>Parasitiformes</taxon>
        <taxon>Ixodida</taxon>
        <taxon>Ixodoidea</taxon>
        <taxon>Ixodidae</taxon>
        <taxon>Ixodinae</taxon>
        <taxon>Ixodes</taxon>
    </lineage>
</organism>
<dbReference type="Proteomes" id="UP000805193">
    <property type="component" value="Unassembled WGS sequence"/>
</dbReference>
<protein>
    <submittedName>
        <fullName evidence="1">Uncharacterized protein</fullName>
    </submittedName>
</protein>
<gene>
    <name evidence="1" type="ORF">HPB47_020845</name>
</gene>
<reference evidence="1 2" key="1">
    <citation type="journal article" date="2020" name="Cell">
        <title>Large-Scale Comparative Analyses of Tick Genomes Elucidate Their Genetic Diversity and Vector Capacities.</title>
        <authorList>
            <consortium name="Tick Genome and Microbiome Consortium (TIGMIC)"/>
            <person name="Jia N."/>
            <person name="Wang J."/>
            <person name="Shi W."/>
            <person name="Du L."/>
            <person name="Sun Y."/>
            <person name="Zhan W."/>
            <person name="Jiang J.F."/>
            <person name="Wang Q."/>
            <person name="Zhang B."/>
            <person name="Ji P."/>
            <person name="Bell-Sakyi L."/>
            <person name="Cui X.M."/>
            <person name="Yuan T.T."/>
            <person name="Jiang B.G."/>
            <person name="Yang W.F."/>
            <person name="Lam T.T."/>
            <person name="Chang Q.C."/>
            <person name="Ding S.J."/>
            <person name="Wang X.J."/>
            <person name="Zhu J.G."/>
            <person name="Ruan X.D."/>
            <person name="Zhao L."/>
            <person name="Wei J.T."/>
            <person name="Ye R.Z."/>
            <person name="Que T.C."/>
            <person name="Du C.H."/>
            <person name="Zhou Y.H."/>
            <person name="Cheng J.X."/>
            <person name="Dai P.F."/>
            <person name="Guo W.B."/>
            <person name="Han X.H."/>
            <person name="Huang E.J."/>
            <person name="Li L.F."/>
            <person name="Wei W."/>
            <person name="Gao Y.C."/>
            <person name="Liu J.Z."/>
            <person name="Shao H.Z."/>
            <person name="Wang X."/>
            <person name="Wang C.C."/>
            <person name="Yang T.C."/>
            <person name="Huo Q.B."/>
            <person name="Li W."/>
            <person name="Chen H.Y."/>
            <person name="Chen S.E."/>
            <person name="Zhou L.G."/>
            <person name="Ni X.B."/>
            <person name="Tian J.H."/>
            <person name="Sheng Y."/>
            <person name="Liu T."/>
            <person name="Pan Y.S."/>
            <person name="Xia L.Y."/>
            <person name="Li J."/>
            <person name="Zhao F."/>
            <person name="Cao W.C."/>
        </authorList>
    </citation>
    <scope>NUCLEOTIDE SEQUENCE [LARGE SCALE GENOMIC DNA]</scope>
    <source>
        <strain evidence="1">Iper-2018</strain>
    </source>
</reference>
<comment type="caution">
    <text evidence="1">The sequence shown here is derived from an EMBL/GenBank/DDBJ whole genome shotgun (WGS) entry which is preliminary data.</text>
</comment>
<evidence type="ECO:0000313" key="1">
    <source>
        <dbReference type="EMBL" id="KAG0432435.1"/>
    </source>
</evidence>
<dbReference type="EMBL" id="JABSTQ010009153">
    <property type="protein sequence ID" value="KAG0432435.1"/>
    <property type="molecule type" value="Genomic_DNA"/>
</dbReference>
<name>A0AC60QHS8_IXOPE</name>
<keyword evidence="2" id="KW-1185">Reference proteome</keyword>
<accession>A0AC60QHS8</accession>
<sequence length="766" mass="84733">MVVSVQNYYKTIPACGQCGAVGNRVDACPNLQPNTCGLCGLQPPLVEWVRAPHNCVAQCSVCGGAHATNSRDCAAKFRTPKMAAKTGGKKNMSPKKKSLQLGPPGDQSRNTTKPALPTGGAGKRPSTESPPHSGLEKRAAEMRGKTGSWSTPSKTEISAAAAFEARFEARFSAINARFTAFENRIPMIVNAISKLQETIPAMIAQQIAHSLRGPYRDVSGRTFKPSRRTPECWLRSSVTTIPPYPNSPWRAALRSGAPQETIRPPPSKMSSGIAGASAPAQSGRISDFFFQLSTRFRRWLLSRSQGASPLVQTTSPSSRTPLPADSLVIVGDFNAPSTLWGYVREEKRGRKLVELASTLGLTLHTDPAYPTRVENHLLHLWEARHSLVCRWRRQKHNRKNKSRIAELTQRTAKYAAHLADWNWVDRCNTAARKISSRSPKMCKPALDLPMNTYNQRLMGLGMVNTFAELQEAHLTNQYTRLSKTSSGHHLLTQLHIHYLELTEERVRIPEVWRYALHVRPLPVNMTRDDHSGRHLARAAALAGHYGSKPGIFYVDTSGPHHRECYTAAVVHQNVLVNGPTFRAQDVTHAEEIAIALAAAYKDSRIINTDSRGACRIIEQGYIPSLKIATSSGPSRLERSSGLLLTWASKATKRQMPPPARSLSGERLQTLPKWFPNPIRPSLFEKLLNYTNWATQFILSPVRALQRRRNAHSSVFTPKPCSPNLVPKPNPTREDWEAALLYCSDLASQKGLVDRARAAAVANGLLY</sequence>
<proteinExistence type="predicted"/>
<evidence type="ECO:0000313" key="2">
    <source>
        <dbReference type="Proteomes" id="UP000805193"/>
    </source>
</evidence>